<feature type="domain" description="SpoVT-AbrB" evidence="8">
    <location>
        <begin position="85"/>
        <end position="128"/>
    </location>
</feature>
<name>A0ABQ6A2R6_9PROT</name>
<gene>
    <name evidence="7 9" type="primary">mraZ</name>
    <name evidence="9" type="ORF">GCM10010909_11340</name>
</gene>
<dbReference type="CDD" id="cd16320">
    <property type="entry name" value="MraZ_N"/>
    <property type="match status" value="1"/>
</dbReference>
<accession>A0ABQ6A2R6</accession>
<evidence type="ECO:0000256" key="4">
    <source>
        <dbReference type="ARBA" id="ARBA00023015"/>
    </source>
</evidence>
<reference evidence="10" key="1">
    <citation type="journal article" date="2019" name="Int. J. Syst. Evol. Microbiol.">
        <title>The Global Catalogue of Microorganisms (GCM) 10K type strain sequencing project: providing services to taxonomists for standard genome sequencing and annotation.</title>
        <authorList>
            <consortium name="The Broad Institute Genomics Platform"/>
            <consortium name="The Broad Institute Genome Sequencing Center for Infectious Disease"/>
            <person name="Wu L."/>
            <person name="Ma J."/>
        </authorList>
    </citation>
    <scope>NUCLEOTIDE SEQUENCE [LARGE SCALE GENOMIC DNA]</scope>
    <source>
        <strain evidence="10">NBRC 112502</strain>
    </source>
</reference>
<dbReference type="Gene3D" id="3.40.1550.20">
    <property type="entry name" value="Transcriptional regulator MraZ domain"/>
    <property type="match status" value="1"/>
</dbReference>
<dbReference type="RefSeq" id="WP_284257151.1">
    <property type="nucleotide sequence ID" value="NZ_BSOS01000024.1"/>
</dbReference>
<dbReference type="InterPro" id="IPR020603">
    <property type="entry name" value="MraZ_dom"/>
</dbReference>
<dbReference type="PROSITE" id="PS51740">
    <property type="entry name" value="SPOVT_ABRB"/>
    <property type="match status" value="2"/>
</dbReference>
<dbReference type="InterPro" id="IPR035644">
    <property type="entry name" value="MraZ_C"/>
</dbReference>
<keyword evidence="5 7" id="KW-0238">DNA-binding</keyword>
<protein>
    <recommendedName>
        <fullName evidence="1 7">Transcriptional regulator MraZ</fullName>
    </recommendedName>
</protein>
<evidence type="ECO:0000256" key="3">
    <source>
        <dbReference type="ARBA" id="ARBA00022737"/>
    </source>
</evidence>
<dbReference type="Proteomes" id="UP001156641">
    <property type="component" value="Unassembled WGS sequence"/>
</dbReference>
<dbReference type="EMBL" id="BSOS01000024">
    <property type="protein sequence ID" value="GLR66454.1"/>
    <property type="molecule type" value="Genomic_DNA"/>
</dbReference>
<sequence length="145" mass="15677">MSLFFGKHENRLDVKGRVSIPAPFRAILKSEPGAIPLVLCPSHIKGCIEAWAPSAYAEMARKELSKYDRLDAAYDETVSRLFTDAWQLETDKEGRIMLPPGALALTGIKDAVAFFGRGDNFHIWEPSAGAAHLAAARAAVPGGQA</sequence>
<dbReference type="SUPFAM" id="SSF89447">
    <property type="entry name" value="AbrB/MazE/MraZ-like"/>
    <property type="match status" value="1"/>
</dbReference>
<comment type="similarity">
    <text evidence="7">Belongs to the MraZ family.</text>
</comment>
<dbReference type="PANTHER" id="PTHR34701:SF1">
    <property type="entry name" value="TRANSCRIPTIONAL REGULATOR MRAZ"/>
    <property type="match status" value="1"/>
</dbReference>
<keyword evidence="3" id="KW-0677">Repeat</keyword>
<keyword evidence="10" id="KW-1185">Reference proteome</keyword>
<comment type="caution">
    <text evidence="9">The sequence shown here is derived from an EMBL/GenBank/DDBJ whole genome shotgun (WGS) entry which is preliminary data.</text>
</comment>
<dbReference type="InterPro" id="IPR003444">
    <property type="entry name" value="MraZ"/>
</dbReference>
<proteinExistence type="inferred from homology"/>
<evidence type="ECO:0000256" key="7">
    <source>
        <dbReference type="HAMAP-Rule" id="MF_01008"/>
    </source>
</evidence>
<keyword evidence="4 7" id="KW-0805">Transcription regulation</keyword>
<dbReference type="InterPro" id="IPR007159">
    <property type="entry name" value="SpoVT-AbrB_dom"/>
</dbReference>
<dbReference type="Pfam" id="PF02381">
    <property type="entry name" value="MraZ"/>
    <property type="match status" value="1"/>
</dbReference>
<comment type="subunit">
    <text evidence="7">Forms oligomers.</text>
</comment>
<keyword evidence="6 7" id="KW-0804">Transcription</keyword>
<evidence type="ECO:0000259" key="8">
    <source>
        <dbReference type="PROSITE" id="PS51740"/>
    </source>
</evidence>
<evidence type="ECO:0000256" key="1">
    <source>
        <dbReference type="ARBA" id="ARBA00013860"/>
    </source>
</evidence>
<evidence type="ECO:0000256" key="2">
    <source>
        <dbReference type="ARBA" id="ARBA00022490"/>
    </source>
</evidence>
<evidence type="ECO:0000313" key="9">
    <source>
        <dbReference type="EMBL" id="GLR66454.1"/>
    </source>
</evidence>
<dbReference type="PANTHER" id="PTHR34701">
    <property type="entry name" value="TRANSCRIPTIONAL REGULATOR MRAZ"/>
    <property type="match status" value="1"/>
</dbReference>
<dbReference type="InterPro" id="IPR037914">
    <property type="entry name" value="SpoVT-AbrB_sf"/>
</dbReference>
<feature type="domain" description="SpoVT-AbrB" evidence="8">
    <location>
        <begin position="7"/>
        <end position="55"/>
    </location>
</feature>
<evidence type="ECO:0000256" key="5">
    <source>
        <dbReference type="ARBA" id="ARBA00023125"/>
    </source>
</evidence>
<keyword evidence="2 7" id="KW-0963">Cytoplasm</keyword>
<dbReference type="CDD" id="cd16321">
    <property type="entry name" value="MraZ_C"/>
    <property type="match status" value="1"/>
</dbReference>
<evidence type="ECO:0000256" key="6">
    <source>
        <dbReference type="ARBA" id="ARBA00023163"/>
    </source>
</evidence>
<dbReference type="InterPro" id="IPR035642">
    <property type="entry name" value="MraZ_N"/>
</dbReference>
<organism evidence="9 10">
    <name type="scientific">Acidocella aquatica</name>
    <dbReference type="NCBI Taxonomy" id="1922313"/>
    <lineage>
        <taxon>Bacteria</taxon>
        <taxon>Pseudomonadati</taxon>
        <taxon>Pseudomonadota</taxon>
        <taxon>Alphaproteobacteria</taxon>
        <taxon>Acetobacterales</taxon>
        <taxon>Acidocellaceae</taxon>
        <taxon>Acidocella</taxon>
    </lineage>
</organism>
<dbReference type="InterPro" id="IPR038619">
    <property type="entry name" value="MraZ_sf"/>
</dbReference>
<evidence type="ECO:0000313" key="10">
    <source>
        <dbReference type="Proteomes" id="UP001156641"/>
    </source>
</evidence>
<comment type="subcellular location">
    <subcellularLocation>
        <location evidence="7">Cytoplasm</location>
        <location evidence="7">Nucleoid</location>
    </subcellularLocation>
</comment>
<dbReference type="HAMAP" id="MF_01008">
    <property type="entry name" value="MraZ"/>
    <property type="match status" value="1"/>
</dbReference>